<evidence type="ECO:0000256" key="1">
    <source>
        <dbReference type="SAM" id="Coils"/>
    </source>
</evidence>
<keyword evidence="2" id="KW-1133">Transmembrane helix</keyword>
<dbReference type="EMBL" id="BTGU01000009">
    <property type="protein sequence ID" value="GMN39143.1"/>
    <property type="molecule type" value="Genomic_DNA"/>
</dbReference>
<evidence type="ECO:0000313" key="3">
    <source>
        <dbReference type="EMBL" id="GMN39143.1"/>
    </source>
</evidence>
<accession>A0AA88CXX0</accession>
<evidence type="ECO:0000256" key="2">
    <source>
        <dbReference type="SAM" id="Phobius"/>
    </source>
</evidence>
<dbReference type="PANTHER" id="PTHR37215:SF1">
    <property type="entry name" value="ACYL-COA-BINDING DOMAIN PROTEIN"/>
    <property type="match status" value="1"/>
</dbReference>
<sequence length="129" mass="14948">MGGRRRNEILVGLAVMMFLGVAVYLRLWSIDYSASSSDTDLLRRQFDLTSKEAMDESAEWRLRYDEEAERTSQCLNELKQLKDSSKKDIDVTSINQKLEMLQKENTALLERIEALKQQLEAEKLKCKSL</sequence>
<reference evidence="3" key="1">
    <citation type="submission" date="2023-07" db="EMBL/GenBank/DDBJ databases">
        <title>draft genome sequence of fig (Ficus carica).</title>
        <authorList>
            <person name="Takahashi T."/>
            <person name="Nishimura K."/>
        </authorList>
    </citation>
    <scope>NUCLEOTIDE SEQUENCE</scope>
</reference>
<keyword evidence="2" id="KW-0812">Transmembrane</keyword>
<protein>
    <submittedName>
        <fullName evidence="3">Uncharacterized protein</fullName>
    </submittedName>
</protein>
<name>A0AA88CXX0_FICCA</name>
<feature type="coiled-coil region" evidence="1">
    <location>
        <begin position="91"/>
        <end position="129"/>
    </location>
</feature>
<proteinExistence type="predicted"/>
<dbReference type="PANTHER" id="PTHR37215">
    <property type="entry name" value="ACYL-COA-BINDING DOMAIN PROTEIN"/>
    <property type="match status" value="1"/>
</dbReference>
<dbReference type="AlphaFoldDB" id="A0AA88CXX0"/>
<dbReference type="Proteomes" id="UP001187192">
    <property type="component" value="Unassembled WGS sequence"/>
</dbReference>
<feature type="transmembrane region" description="Helical" evidence="2">
    <location>
        <begin position="9"/>
        <end position="28"/>
    </location>
</feature>
<keyword evidence="4" id="KW-1185">Reference proteome</keyword>
<comment type="caution">
    <text evidence="3">The sequence shown here is derived from an EMBL/GenBank/DDBJ whole genome shotgun (WGS) entry which is preliminary data.</text>
</comment>
<keyword evidence="1" id="KW-0175">Coiled coil</keyword>
<organism evidence="3 4">
    <name type="scientific">Ficus carica</name>
    <name type="common">Common fig</name>
    <dbReference type="NCBI Taxonomy" id="3494"/>
    <lineage>
        <taxon>Eukaryota</taxon>
        <taxon>Viridiplantae</taxon>
        <taxon>Streptophyta</taxon>
        <taxon>Embryophyta</taxon>
        <taxon>Tracheophyta</taxon>
        <taxon>Spermatophyta</taxon>
        <taxon>Magnoliopsida</taxon>
        <taxon>eudicotyledons</taxon>
        <taxon>Gunneridae</taxon>
        <taxon>Pentapetalae</taxon>
        <taxon>rosids</taxon>
        <taxon>fabids</taxon>
        <taxon>Rosales</taxon>
        <taxon>Moraceae</taxon>
        <taxon>Ficeae</taxon>
        <taxon>Ficus</taxon>
    </lineage>
</organism>
<keyword evidence="2" id="KW-0472">Membrane</keyword>
<gene>
    <name evidence="3" type="ORF">TIFTF001_008370</name>
</gene>
<evidence type="ECO:0000313" key="4">
    <source>
        <dbReference type="Proteomes" id="UP001187192"/>
    </source>
</evidence>